<dbReference type="SUPFAM" id="SSF101898">
    <property type="entry name" value="NHL repeat"/>
    <property type="match status" value="1"/>
</dbReference>
<dbReference type="InterPro" id="IPR023214">
    <property type="entry name" value="HAD_sf"/>
</dbReference>
<evidence type="ECO:0000256" key="2">
    <source>
        <dbReference type="SAM" id="MobiDB-lite"/>
    </source>
</evidence>
<reference evidence="4" key="1">
    <citation type="journal article" date="2019" name="Plant J.">
        <title>Chlorella vulgaris genome assembly and annotation reveals the molecular basis for metabolic acclimation to high light conditions.</title>
        <authorList>
            <person name="Cecchin M."/>
            <person name="Marcolungo L."/>
            <person name="Rossato M."/>
            <person name="Girolomoni L."/>
            <person name="Cosentino E."/>
            <person name="Cuine S."/>
            <person name="Li-Beisson Y."/>
            <person name="Delledonne M."/>
            <person name="Ballottari M."/>
        </authorList>
    </citation>
    <scope>NUCLEOTIDE SEQUENCE</scope>
    <source>
        <strain evidence="4">211/11P</strain>
    </source>
</reference>
<evidence type="ECO:0000259" key="3">
    <source>
        <dbReference type="PROSITE" id="PS51352"/>
    </source>
</evidence>
<feature type="compositionally biased region" description="Pro residues" evidence="2">
    <location>
        <begin position="875"/>
        <end position="885"/>
    </location>
</feature>
<dbReference type="Pfam" id="PF13905">
    <property type="entry name" value="Thioredoxin_8"/>
    <property type="match status" value="1"/>
</dbReference>
<dbReference type="PROSITE" id="PS51352">
    <property type="entry name" value="THIOREDOXIN_2"/>
    <property type="match status" value="1"/>
</dbReference>
<feature type="region of interest" description="Disordered" evidence="2">
    <location>
        <begin position="872"/>
        <end position="895"/>
    </location>
</feature>
<dbReference type="InterPro" id="IPR011042">
    <property type="entry name" value="6-blade_b-propeller_TolB-like"/>
</dbReference>
<dbReference type="PANTHER" id="PTHR46388:SF2">
    <property type="entry name" value="NHL REPEAT-CONTAINING PROTEIN 2"/>
    <property type="match status" value="1"/>
</dbReference>
<protein>
    <recommendedName>
        <fullName evidence="3">Thioredoxin domain-containing protein</fullName>
    </recommendedName>
</protein>
<dbReference type="Gene3D" id="3.40.30.10">
    <property type="entry name" value="Glutaredoxin"/>
    <property type="match status" value="1"/>
</dbReference>
<keyword evidence="1" id="KW-0677">Repeat</keyword>
<evidence type="ECO:0000256" key="1">
    <source>
        <dbReference type="ARBA" id="ARBA00022737"/>
    </source>
</evidence>
<dbReference type="Proteomes" id="UP001055712">
    <property type="component" value="Unassembled WGS sequence"/>
</dbReference>
<organism evidence="4 5">
    <name type="scientific">Chlorella vulgaris</name>
    <name type="common">Green alga</name>
    <dbReference type="NCBI Taxonomy" id="3077"/>
    <lineage>
        <taxon>Eukaryota</taxon>
        <taxon>Viridiplantae</taxon>
        <taxon>Chlorophyta</taxon>
        <taxon>core chlorophytes</taxon>
        <taxon>Trebouxiophyceae</taxon>
        <taxon>Chlorellales</taxon>
        <taxon>Chlorellaceae</taxon>
        <taxon>Chlorella clade</taxon>
        <taxon>Chlorella</taxon>
    </lineage>
</organism>
<feature type="compositionally biased region" description="Low complexity" evidence="2">
    <location>
        <begin position="886"/>
        <end position="895"/>
    </location>
</feature>
<comment type="caution">
    <text evidence="4">The sequence shown here is derived from an EMBL/GenBank/DDBJ whole genome shotgun (WGS) entry which is preliminary data.</text>
</comment>
<dbReference type="Pfam" id="PF01436">
    <property type="entry name" value="NHL"/>
    <property type="match status" value="2"/>
</dbReference>
<dbReference type="FunFam" id="3.40.30.10:FF:000320">
    <property type="entry name" value="NHL repeat-containing protein 2"/>
    <property type="match status" value="1"/>
</dbReference>
<dbReference type="Pfam" id="PF00702">
    <property type="entry name" value="Hydrolase"/>
    <property type="match status" value="1"/>
</dbReference>
<dbReference type="InterPro" id="IPR036249">
    <property type="entry name" value="Thioredoxin-like_sf"/>
</dbReference>
<dbReference type="AlphaFoldDB" id="A0A9D4TES8"/>
<dbReference type="CDD" id="cd07505">
    <property type="entry name" value="HAD_BPGM-like"/>
    <property type="match status" value="1"/>
</dbReference>
<evidence type="ECO:0000313" key="4">
    <source>
        <dbReference type="EMBL" id="KAI3423811.1"/>
    </source>
</evidence>
<dbReference type="InterPro" id="IPR012336">
    <property type="entry name" value="Thioredoxin-like_fold"/>
</dbReference>
<dbReference type="CDD" id="cd14951">
    <property type="entry name" value="NHL-2_like"/>
    <property type="match status" value="1"/>
</dbReference>
<dbReference type="SUPFAM" id="SSF52833">
    <property type="entry name" value="Thioredoxin-like"/>
    <property type="match status" value="1"/>
</dbReference>
<dbReference type="PANTHER" id="PTHR46388">
    <property type="entry name" value="NHL REPEAT-CONTAINING PROTEIN 2"/>
    <property type="match status" value="1"/>
</dbReference>
<gene>
    <name evidence="4" type="ORF">D9Q98_009648</name>
</gene>
<reference evidence="4" key="2">
    <citation type="submission" date="2020-11" db="EMBL/GenBank/DDBJ databases">
        <authorList>
            <person name="Cecchin M."/>
            <person name="Marcolungo L."/>
            <person name="Rossato M."/>
            <person name="Girolomoni L."/>
            <person name="Cosentino E."/>
            <person name="Cuine S."/>
            <person name="Li-Beisson Y."/>
            <person name="Delledonne M."/>
            <person name="Ballottari M."/>
        </authorList>
    </citation>
    <scope>NUCLEOTIDE SEQUENCE</scope>
    <source>
        <strain evidence="4">211/11P</strain>
        <tissue evidence="4">Whole cell</tissue>
    </source>
</reference>
<feature type="domain" description="Thioredoxin" evidence="3">
    <location>
        <begin position="366"/>
        <end position="512"/>
    </location>
</feature>
<dbReference type="EMBL" id="SIDB01000014">
    <property type="protein sequence ID" value="KAI3423811.1"/>
    <property type="molecule type" value="Genomic_DNA"/>
</dbReference>
<dbReference type="InterPro" id="IPR013766">
    <property type="entry name" value="Thioredoxin_domain"/>
</dbReference>
<dbReference type="InterPro" id="IPR045302">
    <property type="entry name" value="NHL2_NHL_rpt_dom"/>
</dbReference>
<dbReference type="Gene3D" id="2.120.10.30">
    <property type="entry name" value="TolB, C-terminal domain"/>
    <property type="match status" value="3"/>
</dbReference>
<sequence>MAKLYSITVDPDDFIPFTGTGEANFLGGVARKYGAPFELESCKAKFFEIYMSRYCRPGAGIGHKGARALVEACRAAGLKTAVASSADRVKVDANLAAADIPLDLFDAIVSADAFEHLKPSPDIFLAAARELGVDPSSCVVIEDAVAGVQAARSAGMRVIGVTTTLEPAAMQSAMPDWIQPDVQSITVADIKGLQSIEQQQQPQQPQQDKEQQQAQQSDDSIAVAATGGAAEPPAANGGGRRTQGWLDGMVQLPAGYRTSRRDLLKFASLGGAFGSLYVGVSRAQREPGVRRFLLRYHIPTLIQLAIIAYVASGWQYFRKSLSYASPRALLNALFPQGQLPAKSGAPESGNGRVAAFKRYIADMEKRGGGQAVPEFPSGLDWFNAPPLRLSRELRGKVLVLDFWTYCCINCIHVLPDLAAIERKYSGAPVAVVGVHSAKFDNEKDSEAIRNAVLRYEISHPVVNDGNMTLWRGLGVSSWPTLAVVSPRGRVIAMLPGEGHRQDVDDILAAALEHYGESGQLDNTPVPSALEKDKDPLLAASPLRYPGKVASDLTAAGRLFVADSTNNRIVVTDAKGRFLEAIGCGAPGLVDGGYEEAALYRPQGVAYSLKRNVLYVADTENHALREVDLTNKTVKTLAGNGVKGGDYSGGASGSSQLLNSPWDVVLDSTERYVYVALAGQHQVWRYDTATGVAANFSGNGYERNQNSGGALTTSWAQPSGLSLAPDGQSLFVADSESSTVRRLDLATGGGQACVGGDPMFSDNLFRFGDKDGSGSDALLQHPLAVLARPDGKVIVADSYNHRLKELDPATNTIRTLAGSGTAGYRDGSGTTAQLSEPAGLAAGPGGTIIVCDTNNSRIRVWDPATQRLSTLELQGVPPPRRSPDGPPAGAAGAAVEPPPGAALVRASSAVAAASGELRLSIALPAGYHLTPGANSRFEAAVLGSTGGVQLQPGAGSLTEDSDGRAASAVVLFSRQAGSSDGSGLLRVLCKLYFCQLGDVCLFQEVCFDVPLAAAASDAASAVVPLSFALSARAPAVTLPGL</sequence>
<dbReference type="InterPro" id="IPR036412">
    <property type="entry name" value="HAD-like_sf"/>
</dbReference>
<dbReference type="InterPro" id="IPR006439">
    <property type="entry name" value="HAD-SF_hydro_IA"/>
</dbReference>
<name>A0A9D4TES8_CHLVU</name>
<evidence type="ECO:0000313" key="5">
    <source>
        <dbReference type="Proteomes" id="UP001055712"/>
    </source>
</evidence>
<dbReference type="Gene3D" id="3.40.50.1000">
    <property type="entry name" value="HAD superfamily/HAD-like"/>
    <property type="match status" value="1"/>
</dbReference>
<dbReference type="InterPro" id="IPR001258">
    <property type="entry name" value="NHL_repeat"/>
</dbReference>
<dbReference type="NCBIfam" id="TIGR01509">
    <property type="entry name" value="HAD-SF-IA-v3"/>
    <property type="match status" value="1"/>
</dbReference>
<dbReference type="SUPFAM" id="SSF56784">
    <property type="entry name" value="HAD-like"/>
    <property type="match status" value="1"/>
</dbReference>
<feature type="region of interest" description="Disordered" evidence="2">
    <location>
        <begin position="196"/>
        <end position="220"/>
    </location>
</feature>
<dbReference type="OrthoDB" id="533095at2759"/>
<dbReference type="PRINTS" id="PR00413">
    <property type="entry name" value="HADHALOGNASE"/>
</dbReference>
<proteinExistence type="predicted"/>
<accession>A0A9D4TES8</accession>
<keyword evidence="5" id="KW-1185">Reference proteome</keyword>